<keyword evidence="2" id="KW-1185">Reference proteome</keyword>
<dbReference type="OrthoDB" id="630817at2759"/>
<dbReference type="Proteomes" id="UP000188354">
    <property type="component" value="Chromosome LG12"/>
</dbReference>
<dbReference type="EMBL" id="CM007372">
    <property type="protein sequence ID" value="OIV99983.1"/>
    <property type="molecule type" value="Genomic_DNA"/>
</dbReference>
<protein>
    <recommendedName>
        <fullName evidence="3">DUF863 domain-containing protein</fullName>
    </recommendedName>
</protein>
<evidence type="ECO:0000313" key="1">
    <source>
        <dbReference type="EMBL" id="OIV99983.1"/>
    </source>
</evidence>
<dbReference type="PANTHER" id="PTHR33167">
    <property type="entry name" value="TRANSCRIPTION FACTOR, PUTATIVE (DUF863)-RELATED"/>
    <property type="match status" value="1"/>
</dbReference>
<dbReference type="STRING" id="3871.A0A4P1R339"/>
<dbReference type="PANTHER" id="PTHR33167:SF18">
    <property type="entry name" value="GB|AAF67766.1"/>
    <property type="match status" value="1"/>
</dbReference>
<dbReference type="KEGG" id="lang:109363035"/>
<gene>
    <name evidence="1" type="ORF">TanjilG_26321</name>
</gene>
<evidence type="ECO:0000313" key="2">
    <source>
        <dbReference type="Proteomes" id="UP000188354"/>
    </source>
</evidence>
<reference evidence="1 2" key="1">
    <citation type="journal article" date="2017" name="Plant Biotechnol. J.">
        <title>A comprehensive draft genome sequence for lupin (Lupinus angustifolius), an emerging health food: insights into plant-microbe interactions and legume evolution.</title>
        <authorList>
            <person name="Hane J.K."/>
            <person name="Ming Y."/>
            <person name="Kamphuis L.G."/>
            <person name="Nelson M.N."/>
            <person name="Garg G."/>
            <person name="Atkins C.A."/>
            <person name="Bayer P.E."/>
            <person name="Bravo A."/>
            <person name="Bringans S."/>
            <person name="Cannon S."/>
            <person name="Edwards D."/>
            <person name="Foley R."/>
            <person name="Gao L.L."/>
            <person name="Harrison M.J."/>
            <person name="Huang W."/>
            <person name="Hurgobin B."/>
            <person name="Li S."/>
            <person name="Liu C.W."/>
            <person name="McGrath A."/>
            <person name="Morahan G."/>
            <person name="Murray J."/>
            <person name="Weller J."/>
            <person name="Jian J."/>
            <person name="Singh K.B."/>
        </authorList>
    </citation>
    <scope>NUCLEOTIDE SEQUENCE [LARGE SCALE GENOMIC DNA]</scope>
    <source>
        <strain evidence="2">cv. Tanjil</strain>
        <tissue evidence="1">Whole plant</tissue>
    </source>
</reference>
<evidence type="ECO:0008006" key="3">
    <source>
        <dbReference type="Google" id="ProtNLM"/>
    </source>
</evidence>
<accession>A0A4P1R339</accession>
<name>A0A4P1R339_LUPAN</name>
<dbReference type="Gramene" id="OIV99983">
    <property type="protein sequence ID" value="OIV99983"/>
    <property type="gene ID" value="TanjilG_26321"/>
</dbReference>
<sequence>MALLGMGANVQDKGYFPGYSSTNDLSFDSEGSTWTSSNVNTELKNDRRHIGSWPVLSPCNILGCNKELLKQTILKQEAVFRDQIHELHRIYNMQRELMDGIRRNELCKHNLRLEASRSSSSLSSKNAQKICFSPNLPWSTGQSSALIDGSIRLPMASAQKKSRQICPGPAPSVTEESLKDSKVAKYRKIGKKILDLQLPADEYIDSEEGECLENDRVTEMLHVSGYSLNRISQVVHDSNDKPHGTKSHGFADLNVPRNLKVDAAAKSYDLGGLAHHRKNSFYDLSKRITLGSQNFPNDVIQNLNKRPGVEAFSANLQPNPEKKHEWLSNGENGGILDSFGKGICPEKNPGSVESLSNNVEQFNGHRGFRSLHQINQGCFWTERKFSSGEGSGLTQGSASNGMPGPSCASHTGFPFHIVSGADIVSSGFSPAELWKTPVSDFGQSSIAVQELGTNDPNKFHNSGSSYNHELVKHVKGSEDVGTCKNLNLNITPGDYSDTPVSQRIQITGEENGLQDSIIGLSWLKEKPVWKGKPHVSSDLQCFEVLPSEVFRNQSKTRSIEEIERGCIFDVTSPREHVPHLGNQMSADKLNKSESLAGLIDLNSCMIGDKNKPMDVDFKAPVSPENKECSPPRGESDENQLEVLVQSAEQEDAEVQEEPVRIAAEALVSISGFVAHDSLQITTCSSSESFLSNPLNWFAGIVSATVNHPENEIEEDFSCKAKNLKEFLLDGMDYFEYVTLNLTETKVDNYCRKSDGQTEQVSRSTSPAQLKKCRTNRGRWRKDFQNEILPSLASLSRYEVTEDLQTIGGLIAGGTHSEIGSLRSSGKNALARRSKQSCASISNNTNLKKLTNSTKLGIEKRVLTSWGKGCRKRRGQRVPTTNPKFILRNI</sequence>
<dbReference type="AlphaFoldDB" id="A0A4P1R339"/>
<organism evidence="1 2">
    <name type="scientific">Lupinus angustifolius</name>
    <name type="common">Narrow-leaved blue lupine</name>
    <dbReference type="NCBI Taxonomy" id="3871"/>
    <lineage>
        <taxon>Eukaryota</taxon>
        <taxon>Viridiplantae</taxon>
        <taxon>Streptophyta</taxon>
        <taxon>Embryophyta</taxon>
        <taxon>Tracheophyta</taxon>
        <taxon>Spermatophyta</taxon>
        <taxon>Magnoliopsida</taxon>
        <taxon>eudicotyledons</taxon>
        <taxon>Gunneridae</taxon>
        <taxon>Pentapetalae</taxon>
        <taxon>rosids</taxon>
        <taxon>fabids</taxon>
        <taxon>Fabales</taxon>
        <taxon>Fabaceae</taxon>
        <taxon>Papilionoideae</taxon>
        <taxon>50 kb inversion clade</taxon>
        <taxon>genistoids sensu lato</taxon>
        <taxon>core genistoids</taxon>
        <taxon>Genisteae</taxon>
        <taxon>Lupinus</taxon>
    </lineage>
</organism>
<dbReference type="Pfam" id="PF05904">
    <property type="entry name" value="DUF863"/>
    <property type="match status" value="2"/>
</dbReference>
<dbReference type="InterPro" id="IPR008581">
    <property type="entry name" value="DUF863_pln"/>
</dbReference>
<proteinExistence type="predicted"/>